<evidence type="ECO:0000256" key="10">
    <source>
        <dbReference type="ARBA" id="ARBA00031113"/>
    </source>
</evidence>
<keyword evidence="7" id="KW-0067">ATP-binding</keyword>
<dbReference type="Pfam" id="PF02403">
    <property type="entry name" value="Seryl_tRNA_N"/>
    <property type="match status" value="1"/>
</dbReference>
<evidence type="ECO:0000256" key="1">
    <source>
        <dbReference type="ARBA" id="ARBA00004496"/>
    </source>
</evidence>
<keyword evidence="4" id="KW-0963">Cytoplasm</keyword>
<evidence type="ECO:0000256" key="2">
    <source>
        <dbReference type="ARBA" id="ARBA00010728"/>
    </source>
</evidence>
<keyword evidence="8" id="KW-0648">Protein biosynthesis</keyword>
<dbReference type="SUPFAM" id="SSF46589">
    <property type="entry name" value="tRNA-binding arm"/>
    <property type="match status" value="1"/>
</dbReference>
<gene>
    <name evidence="13" type="ORF">CTOB1V02_LOCUS391</name>
</gene>
<dbReference type="AlphaFoldDB" id="A0A7R8W4F8"/>
<keyword evidence="5" id="KW-0436">Ligase</keyword>
<dbReference type="InterPro" id="IPR045864">
    <property type="entry name" value="aa-tRNA-synth_II/BPL/LPL"/>
</dbReference>
<reference evidence="13" key="1">
    <citation type="submission" date="2020-11" db="EMBL/GenBank/DDBJ databases">
        <authorList>
            <person name="Tran Van P."/>
        </authorList>
    </citation>
    <scope>NUCLEOTIDE SEQUENCE</scope>
</reference>
<dbReference type="Gene3D" id="3.30.930.10">
    <property type="entry name" value="Bira Bifunctional Protein, Domain 2"/>
    <property type="match status" value="1"/>
</dbReference>
<evidence type="ECO:0000256" key="5">
    <source>
        <dbReference type="ARBA" id="ARBA00022598"/>
    </source>
</evidence>
<evidence type="ECO:0000256" key="7">
    <source>
        <dbReference type="ARBA" id="ARBA00022840"/>
    </source>
</evidence>
<evidence type="ECO:0000256" key="12">
    <source>
        <dbReference type="ARBA" id="ARBA00048823"/>
    </source>
</evidence>
<evidence type="ECO:0000256" key="11">
    <source>
        <dbReference type="ARBA" id="ARBA00047929"/>
    </source>
</evidence>
<evidence type="ECO:0000256" key="8">
    <source>
        <dbReference type="ARBA" id="ARBA00022917"/>
    </source>
</evidence>
<evidence type="ECO:0000256" key="4">
    <source>
        <dbReference type="ARBA" id="ARBA00022490"/>
    </source>
</evidence>
<dbReference type="Gene3D" id="1.10.287.40">
    <property type="entry name" value="Serine-tRNA synthetase, tRNA binding domain"/>
    <property type="match status" value="1"/>
</dbReference>
<dbReference type="OrthoDB" id="10264585at2759"/>
<dbReference type="EC" id="6.1.1.11" evidence="3"/>
<evidence type="ECO:0000313" key="13">
    <source>
        <dbReference type="EMBL" id="CAD7222380.1"/>
    </source>
</evidence>
<dbReference type="InterPro" id="IPR002317">
    <property type="entry name" value="Ser-tRNA-ligase_type_1"/>
</dbReference>
<evidence type="ECO:0000256" key="3">
    <source>
        <dbReference type="ARBA" id="ARBA00012840"/>
    </source>
</evidence>
<dbReference type="GO" id="GO:0006434">
    <property type="term" value="P:seryl-tRNA aminoacylation"/>
    <property type="evidence" value="ECO:0007669"/>
    <property type="project" value="InterPro"/>
</dbReference>
<dbReference type="FunFam" id="1.10.287.40:FF:000002">
    <property type="entry name" value="Serine--tRNA ligase, cytoplasmic"/>
    <property type="match status" value="1"/>
</dbReference>
<proteinExistence type="inferred from homology"/>
<organism evidence="13">
    <name type="scientific">Cyprideis torosa</name>
    <dbReference type="NCBI Taxonomy" id="163714"/>
    <lineage>
        <taxon>Eukaryota</taxon>
        <taxon>Metazoa</taxon>
        <taxon>Ecdysozoa</taxon>
        <taxon>Arthropoda</taxon>
        <taxon>Crustacea</taxon>
        <taxon>Oligostraca</taxon>
        <taxon>Ostracoda</taxon>
        <taxon>Podocopa</taxon>
        <taxon>Podocopida</taxon>
        <taxon>Cytherocopina</taxon>
        <taxon>Cytheroidea</taxon>
        <taxon>Cytherideidae</taxon>
        <taxon>Cyprideis</taxon>
    </lineage>
</organism>
<evidence type="ECO:0000256" key="9">
    <source>
        <dbReference type="ARBA" id="ARBA00023146"/>
    </source>
</evidence>
<keyword evidence="9" id="KW-0030">Aminoacyl-tRNA synthetase</keyword>
<evidence type="ECO:0000256" key="6">
    <source>
        <dbReference type="ARBA" id="ARBA00022741"/>
    </source>
</evidence>
<comment type="catalytic activity">
    <reaction evidence="11">
        <text>tRNA(Sec) + L-serine + ATP = L-seryl-tRNA(Sec) + AMP + diphosphate + H(+)</text>
        <dbReference type="Rhea" id="RHEA:42580"/>
        <dbReference type="Rhea" id="RHEA-COMP:9742"/>
        <dbReference type="Rhea" id="RHEA-COMP:10128"/>
        <dbReference type="ChEBI" id="CHEBI:15378"/>
        <dbReference type="ChEBI" id="CHEBI:30616"/>
        <dbReference type="ChEBI" id="CHEBI:33019"/>
        <dbReference type="ChEBI" id="CHEBI:33384"/>
        <dbReference type="ChEBI" id="CHEBI:78442"/>
        <dbReference type="ChEBI" id="CHEBI:78533"/>
        <dbReference type="ChEBI" id="CHEBI:456215"/>
        <dbReference type="EC" id="6.1.1.11"/>
    </reaction>
</comment>
<dbReference type="PANTHER" id="PTHR11778">
    <property type="entry name" value="SERYL-TRNA SYNTHETASE"/>
    <property type="match status" value="1"/>
</dbReference>
<dbReference type="NCBIfam" id="TIGR00414">
    <property type="entry name" value="serS"/>
    <property type="match status" value="1"/>
</dbReference>
<dbReference type="SUPFAM" id="SSF55681">
    <property type="entry name" value="Class II aaRS and biotin synthetases"/>
    <property type="match status" value="1"/>
</dbReference>
<dbReference type="Pfam" id="PF00587">
    <property type="entry name" value="tRNA-synt_2b"/>
    <property type="match status" value="1"/>
</dbReference>
<dbReference type="InterPro" id="IPR006195">
    <property type="entry name" value="aa-tRNA-synth_II"/>
</dbReference>
<dbReference type="CDD" id="cd00770">
    <property type="entry name" value="SerRS_core"/>
    <property type="match status" value="1"/>
</dbReference>
<dbReference type="EMBL" id="OB660053">
    <property type="protein sequence ID" value="CAD7222380.1"/>
    <property type="molecule type" value="Genomic_DNA"/>
</dbReference>
<dbReference type="InterPro" id="IPR010978">
    <property type="entry name" value="tRNA-bd_arm"/>
</dbReference>
<protein>
    <recommendedName>
        <fullName evidence="3">serine--tRNA ligase</fullName>
        <ecNumber evidence="3">6.1.1.11</ecNumber>
    </recommendedName>
    <alternativeName>
        <fullName evidence="10">Seryl-tRNA synthetase</fullName>
    </alternativeName>
</protein>
<dbReference type="GO" id="GO:0005524">
    <property type="term" value="F:ATP binding"/>
    <property type="evidence" value="ECO:0007669"/>
    <property type="project" value="UniProtKB-KW"/>
</dbReference>
<dbReference type="InterPro" id="IPR033729">
    <property type="entry name" value="SerRS_core"/>
</dbReference>
<dbReference type="InterPro" id="IPR015866">
    <property type="entry name" value="Ser-tRNA-synth_1_N"/>
</dbReference>
<accession>A0A7R8W4F8</accession>
<dbReference type="GO" id="GO:0005737">
    <property type="term" value="C:cytoplasm"/>
    <property type="evidence" value="ECO:0007669"/>
    <property type="project" value="UniProtKB-SubCell"/>
</dbReference>
<dbReference type="InterPro" id="IPR042103">
    <property type="entry name" value="SerRS_1_N_sf"/>
</dbReference>
<dbReference type="PRINTS" id="PR00981">
    <property type="entry name" value="TRNASYNTHSER"/>
</dbReference>
<dbReference type="InterPro" id="IPR002314">
    <property type="entry name" value="aa-tRNA-synt_IIb"/>
</dbReference>
<dbReference type="GO" id="GO:0004828">
    <property type="term" value="F:serine-tRNA ligase activity"/>
    <property type="evidence" value="ECO:0007669"/>
    <property type="project" value="UniProtKB-EC"/>
</dbReference>
<name>A0A7R8W4F8_9CRUS</name>
<comment type="subcellular location">
    <subcellularLocation>
        <location evidence="1">Cytoplasm</location>
    </subcellularLocation>
</comment>
<dbReference type="FunFam" id="3.30.930.10:FF:000027">
    <property type="entry name" value="Serine--tRNA ligase, cytoplasmic"/>
    <property type="match status" value="1"/>
</dbReference>
<comment type="catalytic activity">
    <reaction evidence="12">
        <text>tRNA(Ser) + L-serine + ATP = L-seryl-tRNA(Ser) + AMP + diphosphate + H(+)</text>
        <dbReference type="Rhea" id="RHEA:12292"/>
        <dbReference type="Rhea" id="RHEA-COMP:9669"/>
        <dbReference type="Rhea" id="RHEA-COMP:9703"/>
        <dbReference type="ChEBI" id="CHEBI:15378"/>
        <dbReference type="ChEBI" id="CHEBI:30616"/>
        <dbReference type="ChEBI" id="CHEBI:33019"/>
        <dbReference type="ChEBI" id="CHEBI:33384"/>
        <dbReference type="ChEBI" id="CHEBI:78442"/>
        <dbReference type="ChEBI" id="CHEBI:78533"/>
        <dbReference type="ChEBI" id="CHEBI:456215"/>
        <dbReference type="EC" id="6.1.1.11"/>
    </reaction>
</comment>
<sequence length="780" mass="88941">MLEEEMEETWGRPGGNMGDGGDLGFLSLDEDKCHRVIWSVFGDQEDGIAPLSEPTVNELRLHFIHSFLADFQEAFLALESKNTLACHLDAITSELRQKEAARVYDRAIEYLDKWYPDEKRVFFYRTLRVFDLNQHIPTMEEILDVFEMDLFKAYCPGPDNRIFNEIALLAESVPILNGLDFSEYGSDIEGLDFSEYGSDIEGLGFSASPSEWEMSGIDSDDSDMVELEIYFIEQVEHLVGDEKIERGNVGEVEKPNVTGLNEEGNVGEVEQSDDVLMDSMKKEILLFDKWLTMVLDIELFRTEKGGNPDKIRENQKKRFDDVTLVDKVVEFDTEWRKCRYNADNWNKIKNLISKLVGGKMKAKDPVGDTDELPDDIVKNLFMTTSEQFRDLTVTQLKRVKTLIDEEMRLNEERLISLEKQRKDALKEIGNIIHESVPISDDEDKNAVEETWGDVTQEKKYSHIDLIHMIDGMDGERGAVTSGARGYYLLGAAVFLEHALIQLALEMLHEKKYRPIYTPFFMRKDVMQEVAQLSQFDEELYKVIGKGSEDASDKTIDEKYLIATSEQPIAAFHRDEWIAEGSLPIKYAGLSTCFRQEVGSHGRDTRGIFRVHQFEKVEQFVLCSPHDGASWELMEEMLGNAKQFCQVLKIPYRVVNIVSGALNNAAAKKLDIEAWFPGSKGFRELVSCSNCTDYQARRLLVRYGQTKKMGAQVDYVHMLNATMCATTRVICAILELYQTETGIVVPDALQRFMPPGMRTEIPFVKPAPIDEEAAKKGKKTK</sequence>
<dbReference type="PROSITE" id="PS50862">
    <property type="entry name" value="AA_TRNA_LIGASE_II"/>
    <property type="match status" value="1"/>
</dbReference>
<keyword evidence="6" id="KW-0547">Nucleotide-binding</keyword>
<comment type="similarity">
    <text evidence="2">Belongs to the class-II aminoacyl-tRNA synthetase family. Type-1 seryl-tRNA synthetase subfamily.</text>
</comment>